<sequence>MLHLPRFPHEKIPATYLSGIYPDSPWWEANSLVYYTTGRDQLLTSYRHTKKQDLQLRHPKKSFRKLHEKTLNKLNFILLSVVFWLVSDAWLVEDTPTTMESGTKPRAAYCSINPRRYLMRAGHRNGVCRQPVARRRRTSNSYHLKTAFRCRRLETCAQQPSATYTGNNSKKLQRVWRRTGRGTQSMLVRYVREWNVLREELVSEGGFVKFRKGVEEELVGTCALVIDLIAVHASFTQRSSTVNPNLMTLKADNIDCGLYGFIPSHFCPPEALYGLRLVDSAVLGNGTSSLGKQGNGPLARDVTNKELTRNEVCSSTESRFQDTADVKTTDINRKCPPRFKTVESRPPFSSGEDWFSPRQVVGGCVTTSRNTTLPREVSGAALMTLYQRNHGQGVKRGWQRSLTSPLPNLEDLVWSGARIVEASPKSKYRNRTRLERASQKQSSDTHETPYDLVKRCREYKINIKASERVNVDVFTQNKRPCPQHKLFSRDLEVLKTDGRTDRQIVSLYSRMHASELNLLPVEWDLTVSTPVPPPLFFSLLSYRIKQQLRRRKLHSELQQRWHAHIKSHAKISRAKQITHGTQSKTTNTINRFVQNYGKNLLKIGRALHPDFVRDLPCGKYSRARFNTRVPSYEFNMYLAEVFKCLVQHEARYTETYVPTYLYVNKHNMLLAARTFGATTFELSMWIRLESQTSQEGVYQVSRRAFGKIYKGLSACSLYRENPILDTRPVTVTRREDALPRYNKSADVAKGNPADRTVCVSRRYTQYESAFHCTTCRVTVARNFMCVLRKAESKPN</sequence>
<accession>A0ABQ9ID44</accession>
<evidence type="ECO:0000313" key="1">
    <source>
        <dbReference type="EMBL" id="KAJ8894397.1"/>
    </source>
</evidence>
<proteinExistence type="predicted"/>
<reference evidence="1 2" key="1">
    <citation type="submission" date="2023-02" db="EMBL/GenBank/DDBJ databases">
        <title>LHISI_Scaffold_Assembly.</title>
        <authorList>
            <person name="Stuart O.P."/>
            <person name="Cleave R."/>
            <person name="Magrath M.J.L."/>
            <person name="Mikheyev A.S."/>
        </authorList>
    </citation>
    <scope>NUCLEOTIDE SEQUENCE [LARGE SCALE GENOMIC DNA]</scope>
    <source>
        <strain evidence="1">Daus_M_001</strain>
        <tissue evidence="1">Leg muscle</tissue>
    </source>
</reference>
<organism evidence="1 2">
    <name type="scientific">Dryococelus australis</name>
    <dbReference type="NCBI Taxonomy" id="614101"/>
    <lineage>
        <taxon>Eukaryota</taxon>
        <taxon>Metazoa</taxon>
        <taxon>Ecdysozoa</taxon>
        <taxon>Arthropoda</taxon>
        <taxon>Hexapoda</taxon>
        <taxon>Insecta</taxon>
        <taxon>Pterygota</taxon>
        <taxon>Neoptera</taxon>
        <taxon>Polyneoptera</taxon>
        <taxon>Phasmatodea</taxon>
        <taxon>Verophasmatodea</taxon>
        <taxon>Anareolatae</taxon>
        <taxon>Phasmatidae</taxon>
        <taxon>Eurycanthinae</taxon>
        <taxon>Dryococelus</taxon>
    </lineage>
</organism>
<dbReference type="EMBL" id="JARBHB010000002">
    <property type="protein sequence ID" value="KAJ8894397.1"/>
    <property type="molecule type" value="Genomic_DNA"/>
</dbReference>
<protein>
    <submittedName>
        <fullName evidence="1">Uncharacterized protein</fullName>
    </submittedName>
</protein>
<dbReference type="Proteomes" id="UP001159363">
    <property type="component" value="Chromosome 2"/>
</dbReference>
<gene>
    <name evidence="1" type="ORF">PR048_007048</name>
</gene>
<keyword evidence="2" id="KW-1185">Reference proteome</keyword>
<name>A0ABQ9ID44_9NEOP</name>
<comment type="caution">
    <text evidence="1">The sequence shown here is derived from an EMBL/GenBank/DDBJ whole genome shotgun (WGS) entry which is preliminary data.</text>
</comment>
<evidence type="ECO:0000313" key="2">
    <source>
        <dbReference type="Proteomes" id="UP001159363"/>
    </source>
</evidence>